<dbReference type="CDD" id="cd04301">
    <property type="entry name" value="NAT_SF"/>
    <property type="match status" value="1"/>
</dbReference>
<dbReference type="CDD" id="cd00038">
    <property type="entry name" value="CAP_ED"/>
    <property type="match status" value="1"/>
</dbReference>
<dbReference type="InterPro" id="IPR000595">
    <property type="entry name" value="cNMP-bd_dom"/>
</dbReference>
<evidence type="ECO:0000259" key="1">
    <source>
        <dbReference type="PROSITE" id="PS50042"/>
    </source>
</evidence>
<proteinExistence type="predicted"/>
<name>A0A0D1JB83_9MYCO</name>
<dbReference type="Pfam" id="PF13302">
    <property type="entry name" value="Acetyltransf_3"/>
    <property type="match status" value="1"/>
</dbReference>
<dbReference type="InterPro" id="IPR014710">
    <property type="entry name" value="RmlC-like_jellyroll"/>
</dbReference>
<gene>
    <name evidence="3" type="ORF">TL10_01060</name>
</gene>
<evidence type="ECO:0000259" key="2">
    <source>
        <dbReference type="PROSITE" id="PS51186"/>
    </source>
</evidence>
<sequence>MPSAGNVSDVPESTTDELASLGFFSKCRQEDLDRLAPLLRPLTAEPGEVLMTQGEPAQSFILISAGSVRVTHTAPDGELSVHNLGPGLIVGEIALLRGGTRNATVLVTEPLTGWIGGHDALTAMLDVPCMAERLVRTARQRLAEFITPLPVRLRDGSRMFLRPVLPGDNPRVRQGPVEFSTETMYRRFQTAYEPSPALMAYLFEVDYVDHFVWVLTDGTEGPDGPMVADARFVRLHENPTVAEVAFMVGDDYQGKGIGTFLMDALVPAARGAGIERFAARVLSDNFPMRKILEHYGATWERDDRNMIVTEFDVPPPKQLSLSHKQYRDIYTLAQHVIKAVG</sequence>
<dbReference type="Gene3D" id="2.60.120.10">
    <property type="entry name" value="Jelly Rolls"/>
    <property type="match status" value="1"/>
</dbReference>
<accession>A0A0D1JB83</accession>
<dbReference type="GO" id="GO:0004862">
    <property type="term" value="F:cAMP-dependent protein kinase inhibitor activity"/>
    <property type="evidence" value="ECO:0007669"/>
    <property type="project" value="TreeGrafter"/>
</dbReference>
<dbReference type="GO" id="GO:0016747">
    <property type="term" value="F:acyltransferase activity, transferring groups other than amino-acyl groups"/>
    <property type="evidence" value="ECO:0007669"/>
    <property type="project" value="InterPro"/>
</dbReference>
<dbReference type="Gene3D" id="3.40.630.30">
    <property type="match status" value="1"/>
</dbReference>
<dbReference type="PANTHER" id="PTHR11635">
    <property type="entry name" value="CAMP-DEPENDENT PROTEIN KINASE REGULATORY CHAIN"/>
    <property type="match status" value="1"/>
</dbReference>
<dbReference type="PROSITE" id="PS51186">
    <property type="entry name" value="GNAT"/>
    <property type="match status" value="1"/>
</dbReference>
<reference evidence="3 4" key="1">
    <citation type="submission" date="2015-01" db="EMBL/GenBank/DDBJ databases">
        <title>Genome sequence of Mycobacterium llatzerense and Mycobacterium immunogenum recovered from brain abscess.</title>
        <authorList>
            <person name="Greninger A.L."/>
            <person name="Langelier C."/>
            <person name="Cunningham G."/>
            <person name="Chiu C.Y."/>
            <person name="Miller S."/>
        </authorList>
    </citation>
    <scope>NUCLEOTIDE SEQUENCE [LARGE SCALE GENOMIC DNA]</scope>
    <source>
        <strain evidence="3 4">CLUC14</strain>
    </source>
</reference>
<dbReference type="AlphaFoldDB" id="A0A0D1JB83"/>
<organism evidence="3 4">
    <name type="scientific">Mycolicibacterium llatzerense</name>
    <dbReference type="NCBI Taxonomy" id="280871"/>
    <lineage>
        <taxon>Bacteria</taxon>
        <taxon>Bacillati</taxon>
        <taxon>Actinomycetota</taxon>
        <taxon>Actinomycetes</taxon>
        <taxon>Mycobacteriales</taxon>
        <taxon>Mycobacteriaceae</taxon>
        <taxon>Mycolicibacterium</taxon>
    </lineage>
</organism>
<dbReference type="SMART" id="SM00100">
    <property type="entry name" value="cNMP"/>
    <property type="match status" value="1"/>
</dbReference>
<dbReference type="GO" id="GO:0030552">
    <property type="term" value="F:cAMP binding"/>
    <property type="evidence" value="ECO:0007669"/>
    <property type="project" value="TreeGrafter"/>
</dbReference>
<feature type="domain" description="Cyclic nucleotide-binding" evidence="1">
    <location>
        <begin position="23"/>
        <end position="105"/>
    </location>
</feature>
<dbReference type="GO" id="GO:0005952">
    <property type="term" value="C:cAMP-dependent protein kinase complex"/>
    <property type="evidence" value="ECO:0007669"/>
    <property type="project" value="InterPro"/>
</dbReference>
<dbReference type="InterPro" id="IPR018490">
    <property type="entry name" value="cNMP-bd_dom_sf"/>
</dbReference>
<dbReference type="EMBL" id="JXST01000001">
    <property type="protein sequence ID" value="KIU18853.1"/>
    <property type="molecule type" value="Genomic_DNA"/>
</dbReference>
<evidence type="ECO:0000313" key="3">
    <source>
        <dbReference type="EMBL" id="KIU18853.1"/>
    </source>
</evidence>
<dbReference type="PATRIC" id="fig|280871.6.peg.214"/>
<dbReference type="Proteomes" id="UP000032221">
    <property type="component" value="Unassembled WGS sequence"/>
</dbReference>
<dbReference type="InterPro" id="IPR000182">
    <property type="entry name" value="GNAT_dom"/>
</dbReference>
<comment type="caution">
    <text evidence="3">The sequence shown here is derived from an EMBL/GenBank/DDBJ whole genome shotgun (WGS) entry which is preliminary data.</text>
</comment>
<dbReference type="InterPro" id="IPR050503">
    <property type="entry name" value="cAMP-dep_PK_reg_su-like"/>
</dbReference>
<dbReference type="GO" id="GO:0034236">
    <property type="term" value="F:protein kinase A catalytic subunit binding"/>
    <property type="evidence" value="ECO:0007669"/>
    <property type="project" value="TreeGrafter"/>
</dbReference>
<protein>
    <submittedName>
        <fullName evidence="3">Acetyltransferase</fullName>
    </submittedName>
</protein>
<dbReference type="SUPFAM" id="SSF55729">
    <property type="entry name" value="Acyl-CoA N-acyltransferases (Nat)"/>
    <property type="match status" value="1"/>
</dbReference>
<dbReference type="STRING" id="280871.TL10_01060"/>
<feature type="domain" description="N-acetyltransferase" evidence="2">
    <location>
        <begin position="159"/>
        <end position="320"/>
    </location>
</feature>
<dbReference type="InterPro" id="IPR016181">
    <property type="entry name" value="Acyl_CoA_acyltransferase"/>
</dbReference>
<dbReference type="GO" id="GO:0005829">
    <property type="term" value="C:cytosol"/>
    <property type="evidence" value="ECO:0007669"/>
    <property type="project" value="TreeGrafter"/>
</dbReference>
<keyword evidence="3" id="KW-0808">Transferase</keyword>
<evidence type="ECO:0000313" key="4">
    <source>
        <dbReference type="Proteomes" id="UP000032221"/>
    </source>
</evidence>
<dbReference type="SUPFAM" id="SSF51206">
    <property type="entry name" value="cAMP-binding domain-like"/>
    <property type="match status" value="1"/>
</dbReference>
<keyword evidence="4" id="KW-1185">Reference proteome</keyword>
<dbReference type="PROSITE" id="PS50042">
    <property type="entry name" value="CNMP_BINDING_3"/>
    <property type="match status" value="1"/>
</dbReference>
<dbReference type="PANTHER" id="PTHR11635:SF152">
    <property type="entry name" value="CAMP-DEPENDENT PROTEIN KINASE TYPE I REGULATORY SUBUNIT-RELATED"/>
    <property type="match status" value="1"/>
</dbReference>
<dbReference type="OrthoDB" id="190266at2"/>
<dbReference type="Pfam" id="PF00027">
    <property type="entry name" value="cNMP_binding"/>
    <property type="match status" value="1"/>
</dbReference>